<sequence length="324" mass="36701">MARYLPGSDRPESVPIQKFEDLCKKYLEKKEVLGDQRNLISGLRAKKTMLQDRVKVLERKGQKDESQIADLRREVEHLAFKGESDEVEIAGLHQHVEALGRQCHETERARQAEEAEKKALERHVLMLKRDLSASTKVGNQITDDEIRQKVDKIFYSIHGFAASILRKGRLENVHRDDLKAWLEPTRKVMSQADSNAVQQADQNLLDCALDTIKRGLGASAAVDWKAAEPALRKALVTGHGLFRSLHHSKASFRMEMHPVRTGDDWTVFNDNLMTAINSLEEEDVLVGRPLAVCAFPAIHKYGNELGENQDERTVVCRARVIPQD</sequence>
<reference evidence="2 3" key="1">
    <citation type="submission" date="2017-01" db="EMBL/GenBank/DDBJ databases">
        <title>The recent genome duplication of the halophilic yeast Hortaea werneckii: insights from long-read sequencing.</title>
        <authorList>
            <person name="Sinha S."/>
            <person name="Flibotte S."/>
            <person name="Neira M."/>
            <person name="Lenassi M."/>
            <person name="Gostincar C."/>
            <person name="Stajich J.E."/>
            <person name="Nislow C.E."/>
        </authorList>
    </citation>
    <scope>NUCLEOTIDE SEQUENCE [LARGE SCALE GENOMIC DNA]</scope>
    <source>
        <strain evidence="2 3">EXF-2000</strain>
    </source>
</reference>
<dbReference type="EMBL" id="MUNK01000243">
    <property type="protein sequence ID" value="OTA24452.1"/>
    <property type="molecule type" value="Genomic_DNA"/>
</dbReference>
<dbReference type="InParanoid" id="A0A1Z5SUG7"/>
<keyword evidence="1" id="KW-0175">Coiled coil</keyword>
<name>A0A1Z5SUG7_HORWE</name>
<gene>
    <name evidence="2" type="ORF">BTJ68_11966</name>
</gene>
<evidence type="ECO:0000313" key="3">
    <source>
        <dbReference type="Proteomes" id="UP000194280"/>
    </source>
</evidence>
<dbReference type="OrthoDB" id="5328813at2759"/>
<organism evidence="2 3">
    <name type="scientific">Hortaea werneckii EXF-2000</name>
    <dbReference type="NCBI Taxonomy" id="1157616"/>
    <lineage>
        <taxon>Eukaryota</taxon>
        <taxon>Fungi</taxon>
        <taxon>Dikarya</taxon>
        <taxon>Ascomycota</taxon>
        <taxon>Pezizomycotina</taxon>
        <taxon>Dothideomycetes</taxon>
        <taxon>Dothideomycetidae</taxon>
        <taxon>Mycosphaerellales</taxon>
        <taxon>Teratosphaeriaceae</taxon>
        <taxon>Hortaea</taxon>
    </lineage>
</organism>
<dbReference type="AlphaFoldDB" id="A0A1Z5SUG7"/>
<dbReference type="VEuPathDB" id="FungiDB:BTJ68_11966"/>
<accession>A0A1Z5SUG7</accession>
<comment type="caution">
    <text evidence="2">The sequence shown here is derived from an EMBL/GenBank/DDBJ whole genome shotgun (WGS) entry which is preliminary data.</text>
</comment>
<proteinExistence type="predicted"/>
<evidence type="ECO:0000256" key="1">
    <source>
        <dbReference type="SAM" id="Coils"/>
    </source>
</evidence>
<evidence type="ECO:0000313" key="2">
    <source>
        <dbReference type="EMBL" id="OTA24452.1"/>
    </source>
</evidence>
<feature type="coiled-coil region" evidence="1">
    <location>
        <begin position="40"/>
        <end position="130"/>
    </location>
</feature>
<protein>
    <submittedName>
        <fullName evidence="2">Uncharacterized protein</fullName>
    </submittedName>
</protein>
<dbReference type="Proteomes" id="UP000194280">
    <property type="component" value="Unassembled WGS sequence"/>
</dbReference>
<keyword evidence="3" id="KW-1185">Reference proteome</keyword>